<dbReference type="Proteomes" id="UP000011625">
    <property type="component" value="Unassembled WGS sequence"/>
</dbReference>
<sequence length="287" mass="31791">MNRSQVFAIAVAVVVVLSGCNALTGSDTETDTPTVTPAAVPTDEPTPTPMPMLAPGLTQAGVVSVSELAGAHEAALANNSHTVVSNNTVRYENDTLRHQMNRTMRVAEGSEPFYAISRYDGSGRQPVVSSQRIERWSEGEQLYSAVVRKNDTRYSVSALNRVFFSVQNREQFIKLFNALETRVVGQETRNGTELYRVRATNVSNPEYLPRSVLNASKNPQNVSFRALVDSQGIVRSYYLGYTATDIRRRVNTTNRVTQSLRYTDIGSTTVERPDWYEAANRTTTVAE</sequence>
<keyword evidence="3" id="KW-1185">Reference proteome</keyword>
<name>M0MW30_9EURY</name>
<comment type="caution">
    <text evidence="2">The sequence shown here is derived from an EMBL/GenBank/DDBJ whole genome shotgun (WGS) entry which is preliminary data.</text>
</comment>
<organism evidence="2 3">
    <name type="scientific">Halococcus salifodinae DSM 8989</name>
    <dbReference type="NCBI Taxonomy" id="1227456"/>
    <lineage>
        <taxon>Archaea</taxon>
        <taxon>Methanobacteriati</taxon>
        <taxon>Methanobacteriota</taxon>
        <taxon>Stenosarchaea group</taxon>
        <taxon>Halobacteria</taxon>
        <taxon>Halobacteriales</taxon>
        <taxon>Halococcaceae</taxon>
        <taxon>Halococcus</taxon>
    </lineage>
</organism>
<dbReference type="EMBL" id="AOME01000080">
    <property type="protein sequence ID" value="EMA49009.1"/>
    <property type="molecule type" value="Genomic_DNA"/>
</dbReference>
<accession>M0MW30</accession>
<dbReference type="PROSITE" id="PS51257">
    <property type="entry name" value="PROKAR_LIPOPROTEIN"/>
    <property type="match status" value="1"/>
</dbReference>
<dbReference type="PATRIC" id="fig|1227456.3.peg.3759"/>
<gene>
    <name evidence="2" type="ORF">C450_18484</name>
</gene>
<dbReference type="AlphaFoldDB" id="M0MW30"/>
<evidence type="ECO:0000313" key="3">
    <source>
        <dbReference type="Proteomes" id="UP000011625"/>
    </source>
</evidence>
<proteinExistence type="predicted"/>
<reference evidence="2 3" key="1">
    <citation type="journal article" date="2014" name="PLoS Genet.">
        <title>Phylogenetically driven sequencing of extremely halophilic archaea reveals strategies for static and dynamic osmo-response.</title>
        <authorList>
            <person name="Becker E.A."/>
            <person name="Seitzer P.M."/>
            <person name="Tritt A."/>
            <person name="Larsen D."/>
            <person name="Krusor M."/>
            <person name="Yao A.I."/>
            <person name="Wu D."/>
            <person name="Madern D."/>
            <person name="Eisen J.A."/>
            <person name="Darling A.E."/>
            <person name="Facciotti M.T."/>
        </authorList>
    </citation>
    <scope>NUCLEOTIDE SEQUENCE [LARGE SCALE GENOMIC DNA]</scope>
    <source>
        <strain evidence="2 3">DSM 8989</strain>
    </source>
</reference>
<feature type="compositionally biased region" description="Low complexity" evidence="1">
    <location>
        <begin position="31"/>
        <end position="43"/>
    </location>
</feature>
<protein>
    <submittedName>
        <fullName evidence="2">Uncharacterized protein</fullName>
    </submittedName>
</protein>
<dbReference type="InterPro" id="IPR055959">
    <property type="entry name" value="DUF7537"/>
</dbReference>
<dbReference type="OrthoDB" id="248642at2157"/>
<feature type="region of interest" description="Disordered" evidence="1">
    <location>
        <begin position="23"/>
        <end position="47"/>
    </location>
</feature>
<evidence type="ECO:0000256" key="1">
    <source>
        <dbReference type="SAM" id="MobiDB-lite"/>
    </source>
</evidence>
<dbReference type="RefSeq" id="WP_005045929.1">
    <property type="nucleotide sequence ID" value="NZ_AOME01000080.1"/>
</dbReference>
<evidence type="ECO:0000313" key="2">
    <source>
        <dbReference type="EMBL" id="EMA49009.1"/>
    </source>
</evidence>
<dbReference type="Pfam" id="PF24381">
    <property type="entry name" value="DUF7537"/>
    <property type="match status" value="1"/>
</dbReference>